<comment type="caution">
    <text evidence="2">The sequence shown here is derived from an EMBL/GenBank/DDBJ whole genome shotgun (WGS) entry which is preliminary data.</text>
</comment>
<name>A0A1F7VC07_9BACT</name>
<feature type="transmembrane region" description="Helical" evidence="1">
    <location>
        <begin position="43"/>
        <end position="63"/>
    </location>
</feature>
<feature type="transmembrane region" description="Helical" evidence="1">
    <location>
        <begin position="75"/>
        <end position="99"/>
    </location>
</feature>
<protein>
    <submittedName>
        <fullName evidence="2">Uncharacterized protein</fullName>
    </submittedName>
</protein>
<dbReference type="EMBL" id="MGEQ01000002">
    <property type="protein sequence ID" value="OGL87963.1"/>
    <property type="molecule type" value="Genomic_DNA"/>
</dbReference>
<accession>A0A1F7VC07</accession>
<dbReference type="Proteomes" id="UP000176593">
    <property type="component" value="Unassembled WGS sequence"/>
</dbReference>
<feature type="transmembrane region" description="Helical" evidence="1">
    <location>
        <begin position="105"/>
        <end position="127"/>
    </location>
</feature>
<keyword evidence="1" id="KW-1133">Transmembrane helix</keyword>
<evidence type="ECO:0000313" key="3">
    <source>
        <dbReference type="Proteomes" id="UP000176593"/>
    </source>
</evidence>
<dbReference type="AlphaFoldDB" id="A0A1F7VC07"/>
<evidence type="ECO:0000256" key="1">
    <source>
        <dbReference type="SAM" id="Phobius"/>
    </source>
</evidence>
<feature type="transmembrane region" description="Helical" evidence="1">
    <location>
        <begin position="12"/>
        <end position="28"/>
    </location>
</feature>
<keyword evidence="1" id="KW-0472">Membrane</keyword>
<proteinExistence type="predicted"/>
<reference evidence="2 3" key="1">
    <citation type="journal article" date="2016" name="Nat. Commun.">
        <title>Thousands of microbial genomes shed light on interconnected biogeochemical processes in an aquifer system.</title>
        <authorList>
            <person name="Anantharaman K."/>
            <person name="Brown C.T."/>
            <person name="Hug L.A."/>
            <person name="Sharon I."/>
            <person name="Castelle C.J."/>
            <person name="Probst A.J."/>
            <person name="Thomas B.C."/>
            <person name="Singh A."/>
            <person name="Wilkins M.J."/>
            <person name="Karaoz U."/>
            <person name="Brodie E.L."/>
            <person name="Williams K.H."/>
            <person name="Hubbard S.S."/>
            <person name="Banfield J.F."/>
        </authorList>
    </citation>
    <scope>NUCLEOTIDE SEQUENCE [LARGE SCALE GENOMIC DNA]</scope>
</reference>
<evidence type="ECO:0000313" key="2">
    <source>
        <dbReference type="EMBL" id="OGL87963.1"/>
    </source>
</evidence>
<sequence length="135" mass="15789">MNLKQHLRENIIKNILIVVFALFFYPFLKSSLDEISLDQTGNFLLVISMFLVTVCFANFEFTYEKSQLNHRLGKWLATGSTAIFMFLIALLLETIILIIKLIYPSFFGLFFGFSILLYGGIVIYDFWDLIRTEHR</sequence>
<keyword evidence="1" id="KW-0812">Transmembrane</keyword>
<gene>
    <name evidence="2" type="ORF">A3I41_02540</name>
</gene>
<organism evidence="2 3">
    <name type="scientific">Candidatus Uhrbacteria bacterium RIFCSPLOWO2_02_FULL_48_18</name>
    <dbReference type="NCBI Taxonomy" id="1802408"/>
    <lineage>
        <taxon>Bacteria</taxon>
        <taxon>Candidatus Uhriibacteriota</taxon>
    </lineage>
</organism>